<sequence>MNEILVNIREELVLCENEKNVNFVLFCNAKPISDLVLDEEDLGNKKFYKKIRLTKIDFIENLTKDVIKLILRFPPTQILNLFRGNM</sequence>
<dbReference type="RefSeq" id="WP_303277188.1">
    <property type="nucleotide sequence ID" value="NZ_JAUOEK010000072.1"/>
</dbReference>
<evidence type="ECO:0000313" key="2">
    <source>
        <dbReference type="Proteomes" id="UP001176883"/>
    </source>
</evidence>
<reference evidence="1" key="1">
    <citation type="submission" date="2023-07" db="EMBL/GenBank/DDBJ databases">
        <title>Two novel species in the genus Flavivirga.</title>
        <authorList>
            <person name="Kwon K."/>
        </authorList>
    </citation>
    <scope>NUCLEOTIDE SEQUENCE</scope>
    <source>
        <strain evidence="1">KCTC 52353</strain>
    </source>
</reference>
<gene>
    <name evidence="1" type="ORF">Q4Q35_06730</name>
</gene>
<organism evidence="1 2">
    <name type="scientific">Flavivirga aquimarina</name>
    <dbReference type="NCBI Taxonomy" id="2027862"/>
    <lineage>
        <taxon>Bacteria</taxon>
        <taxon>Pseudomonadati</taxon>
        <taxon>Bacteroidota</taxon>
        <taxon>Flavobacteriia</taxon>
        <taxon>Flavobacteriales</taxon>
        <taxon>Flavobacteriaceae</taxon>
        <taxon>Flavivirga</taxon>
    </lineage>
</organism>
<dbReference type="Proteomes" id="UP001176883">
    <property type="component" value="Unassembled WGS sequence"/>
</dbReference>
<accession>A0ABT8W8Q9</accession>
<name>A0ABT8W8Q9_9FLAO</name>
<keyword evidence="2" id="KW-1185">Reference proteome</keyword>
<protein>
    <submittedName>
        <fullName evidence="1">Uncharacterized protein</fullName>
    </submittedName>
</protein>
<comment type="caution">
    <text evidence="1">The sequence shown here is derived from an EMBL/GenBank/DDBJ whole genome shotgun (WGS) entry which is preliminary data.</text>
</comment>
<evidence type="ECO:0000313" key="1">
    <source>
        <dbReference type="EMBL" id="MDO5969495.1"/>
    </source>
</evidence>
<proteinExistence type="predicted"/>
<dbReference type="EMBL" id="JAUOEK010000072">
    <property type="protein sequence ID" value="MDO5969495.1"/>
    <property type="molecule type" value="Genomic_DNA"/>
</dbReference>